<name>A0A4R3PRT6_RHISU</name>
<evidence type="ECO:0000313" key="1">
    <source>
        <dbReference type="EMBL" id="TCU02072.1"/>
    </source>
</evidence>
<evidence type="ECO:0000313" key="2">
    <source>
        <dbReference type="Proteomes" id="UP000294576"/>
    </source>
</evidence>
<dbReference type="Proteomes" id="UP000294576">
    <property type="component" value="Unassembled WGS sequence"/>
</dbReference>
<accession>A0A4R3PRT6</accession>
<dbReference type="EMBL" id="SMBH01000065">
    <property type="protein sequence ID" value="TCU02072.1"/>
    <property type="molecule type" value="Genomic_DNA"/>
</dbReference>
<reference evidence="1 2" key="1">
    <citation type="submission" date="2019-03" db="EMBL/GenBank/DDBJ databases">
        <title>Genomic Encyclopedia of Type Strains, Phase IV (KMG-V): Genome sequencing to study the core and pangenomes of soil and plant-associated prokaryotes.</title>
        <authorList>
            <person name="Whitman W."/>
        </authorList>
    </citation>
    <scope>NUCLEOTIDE SEQUENCE [LARGE SCALE GENOMIC DNA]</scope>
    <source>
        <strain evidence="1 2">Hc14</strain>
    </source>
</reference>
<organism evidence="1 2">
    <name type="scientific">Rhizobium sullae</name>
    <name type="common">Rhizobium hedysari</name>
    <dbReference type="NCBI Taxonomy" id="50338"/>
    <lineage>
        <taxon>Bacteria</taxon>
        <taxon>Pseudomonadati</taxon>
        <taxon>Pseudomonadota</taxon>
        <taxon>Alphaproteobacteria</taxon>
        <taxon>Hyphomicrobiales</taxon>
        <taxon>Rhizobiaceae</taxon>
        <taxon>Rhizobium/Agrobacterium group</taxon>
        <taxon>Rhizobium</taxon>
    </lineage>
</organism>
<protein>
    <submittedName>
        <fullName evidence="1">Uncharacterized protein</fullName>
    </submittedName>
</protein>
<proteinExistence type="predicted"/>
<dbReference type="AlphaFoldDB" id="A0A4R3PRT6"/>
<comment type="caution">
    <text evidence="1">The sequence shown here is derived from an EMBL/GenBank/DDBJ whole genome shotgun (WGS) entry which is preliminary data.</text>
</comment>
<sequence>MPTYNIALVKFSPKGRAYPINSGITAEPGRRVVVRMVGQARSLQTAEVVKHADAPRLCRNSIVCREEDADAYGEGPPGVQTAIDLERFLKSDASLNIEPRLIRAASLRRHPKSGLSPTSGVQFLANMVQRHEINSAGQASLSCWASQALLGAKCANARAFGLKPEICSWTLRLSDLDRTAGIR</sequence>
<gene>
    <name evidence="1" type="ORF">EV132_1652</name>
</gene>